<evidence type="ECO:0000313" key="2">
    <source>
        <dbReference type="Proteomes" id="UP001054837"/>
    </source>
</evidence>
<dbReference type="AlphaFoldDB" id="A0AAV4RV82"/>
<dbReference type="Proteomes" id="UP001054837">
    <property type="component" value="Unassembled WGS sequence"/>
</dbReference>
<name>A0AAV4RV82_9ARAC</name>
<proteinExistence type="predicted"/>
<gene>
    <name evidence="1" type="ORF">CDAR_64321</name>
</gene>
<dbReference type="EMBL" id="BPLQ01006660">
    <property type="protein sequence ID" value="GIY24296.1"/>
    <property type="molecule type" value="Genomic_DNA"/>
</dbReference>
<keyword evidence="2" id="KW-1185">Reference proteome</keyword>
<organism evidence="1 2">
    <name type="scientific">Caerostris darwini</name>
    <dbReference type="NCBI Taxonomy" id="1538125"/>
    <lineage>
        <taxon>Eukaryota</taxon>
        <taxon>Metazoa</taxon>
        <taxon>Ecdysozoa</taxon>
        <taxon>Arthropoda</taxon>
        <taxon>Chelicerata</taxon>
        <taxon>Arachnida</taxon>
        <taxon>Araneae</taxon>
        <taxon>Araneomorphae</taxon>
        <taxon>Entelegynae</taxon>
        <taxon>Araneoidea</taxon>
        <taxon>Araneidae</taxon>
        <taxon>Caerostris</taxon>
    </lineage>
</organism>
<accession>A0AAV4RV82</accession>
<evidence type="ECO:0000313" key="1">
    <source>
        <dbReference type="EMBL" id="GIY24296.1"/>
    </source>
</evidence>
<comment type="caution">
    <text evidence="1">The sequence shown here is derived from an EMBL/GenBank/DDBJ whole genome shotgun (WGS) entry which is preliminary data.</text>
</comment>
<sequence length="104" mass="11997">MSEHQLESVHVRFSVFCELYSCVILREAVGFAAMTSRAKKAILLRSRTTFSNAALERKSARFVCKQGPQNRYYKAGCKCFCINIKNQERKENNHFITISVRNES</sequence>
<protein>
    <submittedName>
        <fullName evidence="1">Uncharacterized protein</fullName>
    </submittedName>
</protein>
<reference evidence="1 2" key="1">
    <citation type="submission" date="2021-06" db="EMBL/GenBank/DDBJ databases">
        <title>Caerostris darwini draft genome.</title>
        <authorList>
            <person name="Kono N."/>
            <person name="Arakawa K."/>
        </authorList>
    </citation>
    <scope>NUCLEOTIDE SEQUENCE [LARGE SCALE GENOMIC DNA]</scope>
</reference>